<name>A0A5C4JE55_9ACTN</name>
<keyword evidence="9" id="KW-1185">Reference proteome</keyword>
<keyword evidence="5 7" id="KW-0472">Membrane</keyword>
<dbReference type="PROSITE" id="PS00221">
    <property type="entry name" value="MIP"/>
    <property type="match status" value="1"/>
</dbReference>
<keyword evidence="2 6" id="KW-0813">Transport</keyword>
<dbReference type="InterPro" id="IPR000425">
    <property type="entry name" value="MIP"/>
</dbReference>
<keyword evidence="3 6" id="KW-0812">Transmembrane</keyword>
<dbReference type="AlphaFoldDB" id="A0A5C4JE55"/>
<dbReference type="RefSeq" id="WP_138645366.1">
    <property type="nucleotide sequence ID" value="NZ_VCKW01000053.1"/>
</dbReference>
<dbReference type="GO" id="GO:0016020">
    <property type="term" value="C:membrane"/>
    <property type="evidence" value="ECO:0007669"/>
    <property type="project" value="UniProtKB-SubCell"/>
</dbReference>
<feature type="transmembrane region" description="Helical" evidence="7">
    <location>
        <begin position="105"/>
        <end position="127"/>
    </location>
</feature>
<evidence type="ECO:0000256" key="6">
    <source>
        <dbReference type="RuleBase" id="RU000477"/>
    </source>
</evidence>
<dbReference type="EMBL" id="VCKW01000053">
    <property type="protein sequence ID" value="TMR02219.1"/>
    <property type="molecule type" value="Genomic_DNA"/>
</dbReference>
<dbReference type="PROSITE" id="PS51257">
    <property type="entry name" value="PROKAR_LIPOPROTEIN"/>
    <property type="match status" value="1"/>
</dbReference>
<dbReference type="Pfam" id="PF00230">
    <property type="entry name" value="MIP"/>
    <property type="match status" value="1"/>
</dbReference>
<evidence type="ECO:0000313" key="8">
    <source>
        <dbReference type="EMBL" id="TMR02219.1"/>
    </source>
</evidence>
<evidence type="ECO:0000256" key="7">
    <source>
        <dbReference type="SAM" id="Phobius"/>
    </source>
</evidence>
<feature type="transmembrane region" description="Helical" evidence="7">
    <location>
        <begin position="72"/>
        <end position="93"/>
    </location>
</feature>
<proteinExistence type="inferred from homology"/>
<dbReference type="Gene3D" id="1.20.1080.10">
    <property type="entry name" value="Glycerol uptake facilitator protein"/>
    <property type="match status" value="1"/>
</dbReference>
<feature type="transmembrane region" description="Helical" evidence="7">
    <location>
        <begin position="139"/>
        <end position="163"/>
    </location>
</feature>
<dbReference type="InterPro" id="IPR022357">
    <property type="entry name" value="MIP_CS"/>
</dbReference>
<evidence type="ECO:0000313" key="9">
    <source>
        <dbReference type="Proteomes" id="UP000309174"/>
    </source>
</evidence>
<keyword evidence="4 7" id="KW-1133">Transmembrane helix</keyword>
<evidence type="ECO:0000256" key="5">
    <source>
        <dbReference type="ARBA" id="ARBA00023136"/>
    </source>
</evidence>
<gene>
    <name evidence="8" type="ORF">ETD83_13055</name>
</gene>
<dbReference type="SUPFAM" id="SSF81338">
    <property type="entry name" value="Aquaporin-like"/>
    <property type="match status" value="1"/>
</dbReference>
<dbReference type="InterPro" id="IPR023271">
    <property type="entry name" value="Aquaporin-like"/>
</dbReference>
<comment type="caution">
    <text evidence="8">The sequence shown here is derived from an EMBL/GenBank/DDBJ whole genome shotgun (WGS) entry which is preliminary data.</text>
</comment>
<dbReference type="PANTHER" id="PTHR45724:SF13">
    <property type="entry name" value="AQUAPORIN NIP1-1-RELATED"/>
    <property type="match status" value="1"/>
</dbReference>
<protein>
    <submittedName>
        <fullName evidence="8">Porin</fullName>
    </submittedName>
</protein>
<accession>A0A5C4JE55</accession>
<dbReference type="PRINTS" id="PR00783">
    <property type="entry name" value="MINTRINSICP"/>
</dbReference>
<evidence type="ECO:0000256" key="2">
    <source>
        <dbReference type="ARBA" id="ARBA00022448"/>
    </source>
</evidence>
<dbReference type="InterPro" id="IPR034294">
    <property type="entry name" value="Aquaporin_transptr"/>
</dbReference>
<evidence type="ECO:0000256" key="1">
    <source>
        <dbReference type="ARBA" id="ARBA00004141"/>
    </source>
</evidence>
<dbReference type="PANTHER" id="PTHR45724">
    <property type="entry name" value="AQUAPORIN NIP2-1"/>
    <property type="match status" value="1"/>
</dbReference>
<evidence type="ECO:0000256" key="4">
    <source>
        <dbReference type="ARBA" id="ARBA00022989"/>
    </source>
</evidence>
<evidence type="ECO:0000256" key="3">
    <source>
        <dbReference type="ARBA" id="ARBA00022692"/>
    </source>
</evidence>
<dbReference type="OrthoDB" id="9807293at2"/>
<comment type="subcellular location">
    <subcellularLocation>
        <location evidence="1">Membrane</location>
        <topology evidence="1">Multi-pass membrane protein</topology>
    </subcellularLocation>
</comment>
<organism evidence="8 9">
    <name type="scientific">Actinomadura soli</name>
    <dbReference type="NCBI Taxonomy" id="2508997"/>
    <lineage>
        <taxon>Bacteria</taxon>
        <taxon>Bacillati</taxon>
        <taxon>Actinomycetota</taxon>
        <taxon>Actinomycetes</taxon>
        <taxon>Streptosporangiales</taxon>
        <taxon>Thermomonosporaceae</taxon>
        <taxon>Actinomadura</taxon>
    </lineage>
</organism>
<feature type="transmembrane region" description="Helical" evidence="7">
    <location>
        <begin position="183"/>
        <end position="204"/>
    </location>
</feature>
<feature type="transmembrane region" description="Helical" evidence="7">
    <location>
        <begin position="34"/>
        <end position="60"/>
    </location>
</feature>
<comment type="similarity">
    <text evidence="6">Belongs to the MIP/aquaporin (TC 1.A.8) family.</text>
</comment>
<sequence length="217" mass="22243">MRSYVTEFIGTFFLVFTVGCTVLAKAPFAPLAIGAVLMVMVYAGGHVSGAHYNPAVTLAVLLRGRIHWTDAVAYWAAQLIAGIVAALAARYVVDPGTVAELSPSGRVLGTVLLAEAVFTLALAYVVLNVATSRDHPDNSFYGLAIGFTVAAGAFAVGGISGGAFNPAVATGAATMGLFAWTKLWIWLLADLAGGALAAVAFLALNPEDRAPAETSAA</sequence>
<dbReference type="Proteomes" id="UP000309174">
    <property type="component" value="Unassembled WGS sequence"/>
</dbReference>
<reference evidence="8 9" key="1">
    <citation type="submission" date="2019-05" db="EMBL/GenBank/DDBJ databases">
        <title>Draft genome sequence of Actinomadura sp. 14C53.</title>
        <authorList>
            <person name="Saricaoglu S."/>
            <person name="Isik K."/>
        </authorList>
    </citation>
    <scope>NUCLEOTIDE SEQUENCE [LARGE SCALE GENOMIC DNA]</scope>
    <source>
        <strain evidence="8 9">14C53</strain>
    </source>
</reference>
<dbReference type="GO" id="GO:0015267">
    <property type="term" value="F:channel activity"/>
    <property type="evidence" value="ECO:0007669"/>
    <property type="project" value="InterPro"/>
</dbReference>